<dbReference type="Proteomes" id="UP001309876">
    <property type="component" value="Unassembled WGS sequence"/>
</dbReference>
<comment type="caution">
    <text evidence="2">The sequence shown here is derived from an EMBL/GenBank/DDBJ whole genome shotgun (WGS) entry which is preliminary data.</text>
</comment>
<proteinExistence type="predicted"/>
<reference evidence="2 3" key="1">
    <citation type="submission" date="2023-08" db="EMBL/GenBank/DDBJ databases">
        <title>Black Yeasts Isolated from many extreme environments.</title>
        <authorList>
            <person name="Coleine C."/>
            <person name="Stajich J.E."/>
            <person name="Selbmann L."/>
        </authorList>
    </citation>
    <scope>NUCLEOTIDE SEQUENCE [LARGE SCALE GENOMIC DNA]</scope>
    <source>
        <strain evidence="2 3">CCFEE 5910</strain>
    </source>
</reference>
<dbReference type="EMBL" id="JAVRRJ010000005">
    <property type="protein sequence ID" value="KAK5084741.1"/>
    <property type="molecule type" value="Genomic_DNA"/>
</dbReference>
<feature type="region of interest" description="Disordered" evidence="1">
    <location>
        <begin position="84"/>
        <end position="136"/>
    </location>
</feature>
<feature type="region of interest" description="Disordered" evidence="1">
    <location>
        <begin position="174"/>
        <end position="210"/>
    </location>
</feature>
<accession>A0AAN7SYC8</accession>
<name>A0AAN7SYC8_9EURO</name>
<evidence type="ECO:0000256" key="1">
    <source>
        <dbReference type="SAM" id="MobiDB-lite"/>
    </source>
</evidence>
<dbReference type="AlphaFoldDB" id="A0AAN7SYC8"/>
<organism evidence="2 3">
    <name type="scientific">Lithohypha guttulata</name>
    <dbReference type="NCBI Taxonomy" id="1690604"/>
    <lineage>
        <taxon>Eukaryota</taxon>
        <taxon>Fungi</taxon>
        <taxon>Dikarya</taxon>
        <taxon>Ascomycota</taxon>
        <taxon>Pezizomycotina</taxon>
        <taxon>Eurotiomycetes</taxon>
        <taxon>Chaetothyriomycetidae</taxon>
        <taxon>Chaetothyriales</taxon>
        <taxon>Trichomeriaceae</taxon>
        <taxon>Lithohypha</taxon>
    </lineage>
</organism>
<evidence type="ECO:0000313" key="2">
    <source>
        <dbReference type="EMBL" id="KAK5084741.1"/>
    </source>
</evidence>
<protein>
    <submittedName>
        <fullName evidence="2">Uncharacterized protein</fullName>
    </submittedName>
</protein>
<gene>
    <name evidence="2" type="ORF">LTR05_005819</name>
</gene>
<keyword evidence="3" id="KW-1185">Reference proteome</keyword>
<feature type="compositionally biased region" description="Basic and acidic residues" evidence="1">
    <location>
        <begin position="99"/>
        <end position="136"/>
    </location>
</feature>
<sequence length="210" mass="24073">MANEEMFNPKGLKCEIVTTEVVVQVAGVPARLNSYGRVSRHQTLLRPLEYVESGDVPAVCGQQRRLDALEGYIAPLEMRPSSLSEYGASGSSNGLSDWSRSEIERQRRRGEQRIVEKRTDGVGRSSEKRTKAERKYHEEMAKLDHKLEKAGRKEKDGKLQKELAKIEEKRVALRREYDADTVDVNKNGARDDREERDMQTLDRHPYELES</sequence>
<feature type="compositionally biased region" description="Basic and acidic residues" evidence="1">
    <location>
        <begin position="188"/>
        <end position="210"/>
    </location>
</feature>
<evidence type="ECO:0000313" key="3">
    <source>
        <dbReference type="Proteomes" id="UP001309876"/>
    </source>
</evidence>